<dbReference type="PANTHER" id="PTHR24256">
    <property type="entry name" value="TRYPTASE-RELATED"/>
    <property type="match status" value="1"/>
</dbReference>
<dbReference type="GO" id="GO:0004252">
    <property type="term" value="F:serine-type endopeptidase activity"/>
    <property type="evidence" value="ECO:0007669"/>
    <property type="project" value="InterPro"/>
</dbReference>
<evidence type="ECO:0000313" key="4">
    <source>
        <dbReference type="Proteomes" id="UP000183376"/>
    </source>
</evidence>
<dbReference type="FunFam" id="2.40.10.10:FF:000068">
    <property type="entry name" value="transmembrane protease serine 2"/>
    <property type="match status" value="1"/>
</dbReference>
<dbReference type="InterPro" id="IPR001254">
    <property type="entry name" value="Trypsin_dom"/>
</dbReference>
<evidence type="ECO:0000313" key="3">
    <source>
        <dbReference type="EMBL" id="SDN23526.1"/>
    </source>
</evidence>
<dbReference type="eggNOG" id="COG5640">
    <property type="taxonomic scope" value="Bacteria"/>
</dbReference>
<evidence type="ECO:0000259" key="2">
    <source>
        <dbReference type="PROSITE" id="PS50240"/>
    </source>
</evidence>
<keyword evidence="4" id="KW-1185">Reference proteome</keyword>
<name>A0A1G9ZSC6_ALLAB</name>
<dbReference type="SMART" id="SM00020">
    <property type="entry name" value="Tryp_SPc"/>
    <property type="match status" value="1"/>
</dbReference>
<dbReference type="InterPro" id="IPR009003">
    <property type="entry name" value="Peptidase_S1_PA"/>
</dbReference>
<dbReference type="PROSITE" id="PS50240">
    <property type="entry name" value="TRYPSIN_DOM"/>
    <property type="match status" value="1"/>
</dbReference>
<organism evidence="3 4">
    <name type="scientific">Allokutzneria albata</name>
    <name type="common">Kibdelosporangium albatum</name>
    <dbReference type="NCBI Taxonomy" id="211114"/>
    <lineage>
        <taxon>Bacteria</taxon>
        <taxon>Bacillati</taxon>
        <taxon>Actinomycetota</taxon>
        <taxon>Actinomycetes</taxon>
        <taxon>Pseudonocardiales</taxon>
        <taxon>Pseudonocardiaceae</taxon>
        <taxon>Allokutzneria</taxon>
    </lineage>
</organism>
<gene>
    <name evidence="3" type="ORF">SAMN04489726_5650</name>
</gene>
<dbReference type="Proteomes" id="UP000183376">
    <property type="component" value="Chromosome I"/>
</dbReference>
<reference evidence="3 4" key="1">
    <citation type="submission" date="2016-10" db="EMBL/GenBank/DDBJ databases">
        <authorList>
            <person name="de Groot N.N."/>
        </authorList>
    </citation>
    <scope>NUCLEOTIDE SEQUENCE [LARGE SCALE GENOMIC DNA]</scope>
    <source>
        <strain evidence="3 4">DSM 44149</strain>
    </source>
</reference>
<dbReference type="GO" id="GO:0006508">
    <property type="term" value="P:proteolysis"/>
    <property type="evidence" value="ECO:0007669"/>
    <property type="project" value="InterPro"/>
</dbReference>
<dbReference type="InterPro" id="IPR043504">
    <property type="entry name" value="Peptidase_S1_PA_chymotrypsin"/>
</dbReference>
<dbReference type="CDD" id="cd00190">
    <property type="entry name" value="Tryp_SPc"/>
    <property type="match status" value="1"/>
</dbReference>
<feature type="domain" description="Peptidase S1" evidence="2">
    <location>
        <begin position="52"/>
        <end position="291"/>
    </location>
</feature>
<accession>A0A1G9ZSC6</accession>
<dbReference type="InterPro" id="IPR001314">
    <property type="entry name" value="Peptidase_S1A"/>
</dbReference>
<dbReference type="Pfam" id="PF00089">
    <property type="entry name" value="Trypsin"/>
    <property type="match status" value="1"/>
</dbReference>
<dbReference type="AlphaFoldDB" id="A0A1G9ZSC6"/>
<proteinExistence type="predicted"/>
<evidence type="ECO:0000256" key="1">
    <source>
        <dbReference type="ARBA" id="ARBA00023157"/>
    </source>
</evidence>
<dbReference type="STRING" id="211114.SAMN04489726_5650"/>
<dbReference type="InterPro" id="IPR018114">
    <property type="entry name" value="TRYPSIN_HIS"/>
</dbReference>
<dbReference type="OrthoDB" id="9815928at2"/>
<protein>
    <submittedName>
        <fullName evidence="3">Trypsin</fullName>
    </submittedName>
</protein>
<sequence length="291" mass="30569">MLAPLSIGVLARQTRTRGVAMINCMTVRAKSVLLGLLVAAISVASAVPAGAIVGGAKADRQYPFMASLAHPVIPWEPKHFCGGAVIAPTWVLTAAHCVDLTEGDRFPLDKMTVRVGSNRNDTGGELVGVKRVVVHPDYSPPGPREGGDIALVELTKPVSVQPVALPASTPAVGTPARAIGWGRTCAKDTEVKCVNPPRELKQLDMTVDERKQCTRSASDPRELCLRSNEKGGAICFADSGSPQIAKIDGRWTLLGPLSRSGTTKGSTDCEGAHGIYADVSAHRAWVAAHTG</sequence>
<dbReference type="Gene3D" id="2.40.10.10">
    <property type="entry name" value="Trypsin-like serine proteases"/>
    <property type="match status" value="1"/>
</dbReference>
<dbReference type="SUPFAM" id="SSF50494">
    <property type="entry name" value="Trypsin-like serine proteases"/>
    <property type="match status" value="1"/>
</dbReference>
<keyword evidence="1" id="KW-1015">Disulfide bond</keyword>
<dbReference type="InterPro" id="IPR051487">
    <property type="entry name" value="Ser/Thr_Proteases_Immune/Dev"/>
</dbReference>
<dbReference type="PRINTS" id="PR00722">
    <property type="entry name" value="CHYMOTRYPSIN"/>
</dbReference>
<dbReference type="PROSITE" id="PS00134">
    <property type="entry name" value="TRYPSIN_HIS"/>
    <property type="match status" value="1"/>
</dbReference>
<dbReference type="EMBL" id="LT629701">
    <property type="protein sequence ID" value="SDN23526.1"/>
    <property type="molecule type" value="Genomic_DNA"/>
</dbReference>